<name>A0A951PT58_9CYAN</name>
<evidence type="ECO:0000313" key="2">
    <source>
        <dbReference type="EMBL" id="MBW4549291.1"/>
    </source>
</evidence>
<reference evidence="2" key="2">
    <citation type="journal article" date="2022" name="Microbiol. Resour. Announc.">
        <title>Metagenome Sequencing to Explore Phylogenomics of Terrestrial Cyanobacteria.</title>
        <authorList>
            <person name="Ward R.D."/>
            <person name="Stajich J.E."/>
            <person name="Johansen J.R."/>
            <person name="Huntemann M."/>
            <person name="Clum A."/>
            <person name="Foster B."/>
            <person name="Foster B."/>
            <person name="Roux S."/>
            <person name="Palaniappan K."/>
            <person name="Varghese N."/>
            <person name="Mukherjee S."/>
            <person name="Reddy T.B.K."/>
            <person name="Daum C."/>
            <person name="Copeland A."/>
            <person name="Chen I.A."/>
            <person name="Ivanova N.N."/>
            <person name="Kyrpides N.C."/>
            <person name="Shapiro N."/>
            <person name="Eloe-Fadrosh E.A."/>
            <person name="Pietrasiak N."/>
        </authorList>
    </citation>
    <scope>NUCLEOTIDE SEQUENCE</scope>
    <source>
        <strain evidence="2">CPER-KK1</strain>
    </source>
</reference>
<evidence type="ECO:0000313" key="3">
    <source>
        <dbReference type="Proteomes" id="UP000753908"/>
    </source>
</evidence>
<dbReference type="Proteomes" id="UP000753908">
    <property type="component" value="Unassembled WGS sequence"/>
</dbReference>
<proteinExistence type="predicted"/>
<feature type="region of interest" description="Disordered" evidence="1">
    <location>
        <begin position="1"/>
        <end position="27"/>
    </location>
</feature>
<reference evidence="2" key="1">
    <citation type="submission" date="2021-05" db="EMBL/GenBank/DDBJ databases">
        <authorList>
            <person name="Pietrasiak N."/>
            <person name="Ward R."/>
            <person name="Stajich J.E."/>
            <person name="Kurbessoian T."/>
        </authorList>
    </citation>
    <scope>NUCLEOTIDE SEQUENCE</scope>
    <source>
        <strain evidence="2">CPER-KK1</strain>
    </source>
</reference>
<dbReference type="AlphaFoldDB" id="A0A951PT58"/>
<comment type="caution">
    <text evidence="2">The sequence shown here is derived from an EMBL/GenBank/DDBJ whole genome shotgun (WGS) entry which is preliminary data.</text>
</comment>
<protein>
    <submittedName>
        <fullName evidence="2">Uncharacterized protein</fullName>
    </submittedName>
</protein>
<evidence type="ECO:0000256" key="1">
    <source>
        <dbReference type="SAM" id="MobiDB-lite"/>
    </source>
</evidence>
<organism evidence="2 3">
    <name type="scientific">Symplocastrum torsivum CPER-KK1</name>
    <dbReference type="NCBI Taxonomy" id="450513"/>
    <lineage>
        <taxon>Bacteria</taxon>
        <taxon>Bacillati</taxon>
        <taxon>Cyanobacteriota</taxon>
        <taxon>Cyanophyceae</taxon>
        <taxon>Oscillatoriophycideae</taxon>
        <taxon>Oscillatoriales</taxon>
        <taxon>Microcoleaceae</taxon>
        <taxon>Symplocastrum</taxon>
    </lineage>
</organism>
<sequence length="80" mass="8751">MTKHNTNKNKQPSANSTNLPPKLPGTSEALQRAILLLGNRTKSELGGKSRQELQDLIGAYPASEQAALWKKNLKQLARGE</sequence>
<feature type="compositionally biased region" description="Polar residues" evidence="1">
    <location>
        <begin position="8"/>
        <end position="19"/>
    </location>
</feature>
<accession>A0A951PT58</accession>
<dbReference type="EMBL" id="JAHHIF010000090">
    <property type="protein sequence ID" value="MBW4549291.1"/>
    <property type="molecule type" value="Genomic_DNA"/>
</dbReference>
<gene>
    <name evidence="2" type="ORF">KME25_33520</name>
</gene>